<accession>A0ABX1B7U1</accession>
<evidence type="ECO:0000313" key="1">
    <source>
        <dbReference type="EMBL" id="NJP93865.1"/>
    </source>
</evidence>
<keyword evidence="2" id="KW-1185">Reference proteome</keyword>
<organism evidence="1 2">
    <name type="scientific">Nonomuraea composti</name>
    <dbReference type="NCBI Taxonomy" id="2720023"/>
    <lineage>
        <taxon>Bacteria</taxon>
        <taxon>Bacillati</taxon>
        <taxon>Actinomycetota</taxon>
        <taxon>Actinomycetes</taxon>
        <taxon>Streptosporangiales</taxon>
        <taxon>Streptosporangiaceae</taxon>
        <taxon>Nonomuraea</taxon>
    </lineage>
</organism>
<proteinExistence type="predicted"/>
<sequence length="549" mass="62045">MIDTLEEAIEVAEKALGGDPSPWQSPDRRKLRRYVTRLEHEQAAEERGETGEIVDQLHRFAELLTDLEMREDSLIVVRVSIRRLERATAYEERTMAKRWNQAGVLLADHGELDEGRMALWYALTCARREADQDLQVRAMVNLSAVALAQDDTTSAKRWIRDASEMPRETADLEREVLIASLRMAIAVRGNTALEPALRELEKVSKRFVNVYGADHPQSLVVWASMAVARYEVADAFGDRVRAGKAIDELELATQFLSATLGAHHPQSLTALANLSDIEYREARAHGTPERQRGALDLLGFASQHSSASLGGGHPQSLIALNNLRGARKEFAALVSDHEHIDRTYRPHENDLRNRAKKAALENEGERVRLIAHAGASFFLNSLQRFLPSVIQALENKVRFFVIISNPWNNIGLFADEDGADPDQVIARIESSRYYREAFRPVIAAYETLQEQYPGQIEFRVTSLDIPGTTLLTSSVGFYEPYMLADPEGRTGHGLLTFEIEFDQHSLYYAIGERSFTRLWKGSSSVEQFREHEEHYKRNLRDLLSIPRAS</sequence>
<dbReference type="RefSeq" id="WP_168014288.1">
    <property type="nucleotide sequence ID" value="NZ_JAATEP010000025.1"/>
</dbReference>
<gene>
    <name evidence="1" type="ORF">HCN51_31235</name>
</gene>
<dbReference type="SUPFAM" id="SSF48452">
    <property type="entry name" value="TPR-like"/>
    <property type="match status" value="1"/>
</dbReference>
<evidence type="ECO:0008006" key="3">
    <source>
        <dbReference type="Google" id="ProtNLM"/>
    </source>
</evidence>
<dbReference type="Proteomes" id="UP000696294">
    <property type="component" value="Unassembled WGS sequence"/>
</dbReference>
<protein>
    <recommendedName>
        <fullName evidence="3">Tetratricopeptide repeat protein</fullName>
    </recommendedName>
</protein>
<evidence type="ECO:0000313" key="2">
    <source>
        <dbReference type="Proteomes" id="UP000696294"/>
    </source>
</evidence>
<dbReference type="EMBL" id="JAATEP010000025">
    <property type="protein sequence ID" value="NJP93865.1"/>
    <property type="molecule type" value="Genomic_DNA"/>
</dbReference>
<comment type="caution">
    <text evidence="1">The sequence shown here is derived from an EMBL/GenBank/DDBJ whole genome shotgun (WGS) entry which is preliminary data.</text>
</comment>
<name>A0ABX1B7U1_9ACTN</name>
<dbReference type="Gene3D" id="1.25.40.10">
    <property type="entry name" value="Tetratricopeptide repeat domain"/>
    <property type="match status" value="1"/>
</dbReference>
<reference evidence="1 2" key="1">
    <citation type="submission" date="2020-03" db="EMBL/GenBank/DDBJ databases">
        <title>WGS of actinomycetes isolated from Thailand.</title>
        <authorList>
            <person name="Thawai C."/>
        </authorList>
    </citation>
    <scope>NUCLEOTIDE SEQUENCE [LARGE SCALE GENOMIC DNA]</scope>
    <source>
        <strain evidence="1 2">FMUSA5-5</strain>
    </source>
</reference>
<dbReference type="InterPro" id="IPR011990">
    <property type="entry name" value="TPR-like_helical_dom_sf"/>
</dbReference>